<protein>
    <submittedName>
        <fullName evidence="2">Uncharacterized protein</fullName>
    </submittedName>
</protein>
<gene>
    <name evidence="2" type="ORF">CF386_10080</name>
</gene>
<reference evidence="2 3" key="1">
    <citation type="journal article" date="2016" name="Int. J. Syst. Evol. Microbiol.">
        <title>Paraphotobacterium marinum gen. nov., sp. nov., a member of the family Vibrionaceae, isolated from surface seawater.</title>
        <authorList>
            <person name="Huang Z."/>
            <person name="Dong C."/>
            <person name="Shao Z."/>
        </authorList>
    </citation>
    <scope>NUCLEOTIDE SEQUENCE [LARGE SCALE GENOMIC DNA]</scope>
    <source>
        <strain evidence="2 3">NSCS20N07D</strain>
    </source>
</reference>
<sequence>MKNINQFAWAFVNFFACSSAILVALIFGALVVFSPSFSYASNIDSQYIQDDGLSYPLYQDQEVGVGVSCAHFNSLNFHFHYNFK</sequence>
<proteinExistence type="predicted"/>
<dbReference type="RefSeq" id="WP_089074307.1">
    <property type="nucleotide sequence ID" value="NZ_CBCSAM010000004.1"/>
</dbReference>
<organism evidence="2 3">
    <name type="scientific">Paraphotobacterium marinum</name>
    <dbReference type="NCBI Taxonomy" id="1755811"/>
    <lineage>
        <taxon>Bacteria</taxon>
        <taxon>Pseudomonadati</taxon>
        <taxon>Pseudomonadota</taxon>
        <taxon>Gammaproteobacteria</taxon>
        <taxon>Vibrionales</taxon>
        <taxon>Vibrionaceae</taxon>
        <taxon>Paraphotobacterium</taxon>
    </lineage>
</organism>
<dbReference type="KEGG" id="pmai:CF386_10080"/>
<feature type="transmembrane region" description="Helical" evidence="1">
    <location>
        <begin position="7"/>
        <end position="33"/>
    </location>
</feature>
<keyword evidence="1" id="KW-0472">Membrane</keyword>
<dbReference type="EMBL" id="CP022356">
    <property type="protein sequence ID" value="ASK79399.1"/>
    <property type="molecule type" value="Genomic_DNA"/>
</dbReference>
<keyword evidence="3" id="KW-1185">Reference proteome</keyword>
<evidence type="ECO:0000256" key="1">
    <source>
        <dbReference type="SAM" id="Phobius"/>
    </source>
</evidence>
<dbReference type="AlphaFoldDB" id="A0A220VGE7"/>
<dbReference type="Proteomes" id="UP000242175">
    <property type="component" value="Chromosome small"/>
</dbReference>
<keyword evidence="1" id="KW-0812">Transmembrane</keyword>
<name>A0A220VGE7_9GAMM</name>
<accession>A0A220VGE7</accession>
<keyword evidence="1" id="KW-1133">Transmembrane helix</keyword>
<evidence type="ECO:0000313" key="2">
    <source>
        <dbReference type="EMBL" id="ASK79399.1"/>
    </source>
</evidence>
<evidence type="ECO:0000313" key="3">
    <source>
        <dbReference type="Proteomes" id="UP000242175"/>
    </source>
</evidence>